<proteinExistence type="predicted"/>
<dbReference type="InParanoid" id="A0A1D3CVV5"/>
<keyword evidence="2" id="KW-1185">Reference proteome</keyword>
<gene>
    <name evidence="1" type="ORF">cyc_03922</name>
</gene>
<dbReference type="Proteomes" id="UP000095192">
    <property type="component" value="Unassembled WGS sequence"/>
</dbReference>
<sequence>MQEWTSAFKHYSVFVPEIDQDLSDWIKEARDGFLHVQSLGLQPTLARAPTAPTPRALLLFRDKQLYVKAGQSLHRSPIFLKELQSLTWTEELRRSTDAIRVPHNSSLLAPPDISVTSSLRPTQLTYQ</sequence>
<evidence type="ECO:0000313" key="1">
    <source>
        <dbReference type="EMBL" id="OEH75327.1"/>
    </source>
</evidence>
<organism evidence="1 2">
    <name type="scientific">Cyclospora cayetanensis</name>
    <dbReference type="NCBI Taxonomy" id="88456"/>
    <lineage>
        <taxon>Eukaryota</taxon>
        <taxon>Sar</taxon>
        <taxon>Alveolata</taxon>
        <taxon>Apicomplexa</taxon>
        <taxon>Conoidasida</taxon>
        <taxon>Coccidia</taxon>
        <taxon>Eucoccidiorida</taxon>
        <taxon>Eimeriorina</taxon>
        <taxon>Eimeriidae</taxon>
        <taxon>Cyclospora</taxon>
    </lineage>
</organism>
<name>A0A1D3CVV5_9EIME</name>
<accession>A0A1D3CVV5</accession>
<reference evidence="1 2" key="1">
    <citation type="journal article" date="2016" name="BMC Genomics">
        <title>Comparative genomics reveals Cyclospora cayetanensis possesses coccidia-like metabolism and invasion components but unique surface antigens.</title>
        <authorList>
            <person name="Liu S."/>
            <person name="Wang L."/>
            <person name="Zheng H."/>
            <person name="Xu Z."/>
            <person name="Roellig D.M."/>
            <person name="Li N."/>
            <person name="Frace M.A."/>
            <person name="Tang K."/>
            <person name="Arrowood M.J."/>
            <person name="Moss D.M."/>
            <person name="Zhang L."/>
            <person name="Feng Y."/>
            <person name="Xiao L."/>
        </authorList>
    </citation>
    <scope>NUCLEOTIDE SEQUENCE [LARGE SCALE GENOMIC DNA]</scope>
    <source>
        <strain evidence="1 2">CHN_HEN01</strain>
    </source>
</reference>
<dbReference type="EMBL" id="JROU02001759">
    <property type="protein sequence ID" value="OEH75327.1"/>
    <property type="molecule type" value="Genomic_DNA"/>
</dbReference>
<comment type="caution">
    <text evidence="1">The sequence shown here is derived from an EMBL/GenBank/DDBJ whole genome shotgun (WGS) entry which is preliminary data.</text>
</comment>
<dbReference type="VEuPathDB" id="ToxoDB:cyc_03922"/>
<protein>
    <submittedName>
        <fullName evidence="1">Uncharacterized protein</fullName>
    </submittedName>
</protein>
<evidence type="ECO:0000313" key="2">
    <source>
        <dbReference type="Proteomes" id="UP000095192"/>
    </source>
</evidence>
<dbReference type="AlphaFoldDB" id="A0A1D3CVV5"/>